<feature type="chain" id="PRO_5035220671" evidence="1">
    <location>
        <begin position="23"/>
        <end position="229"/>
    </location>
</feature>
<dbReference type="InterPro" id="IPR008979">
    <property type="entry name" value="Galactose-bd-like_sf"/>
</dbReference>
<dbReference type="SUPFAM" id="SSF49785">
    <property type="entry name" value="Galactose-binding domain-like"/>
    <property type="match status" value="1"/>
</dbReference>
<feature type="non-terminal residue" evidence="2">
    <location>
        <position position="1"/>
    </location>
</feature>
<proteinExistence type="predicted"/>
<dbReference type="Gene3D" id="2.60.120.260">
    <property type="entry name" value="Galactose-binding domain-like"/>
    <property type="match status" value="1"/>
</dbReference>
<protein>
    <submittedName>
        <fullName evidence="2">Uncharacterized protein</fullName>
    </submittedName>
</protein>
<organism evidence="2 3">
    <name type="scientific">Homarus americanus</name>
    <name type="common">American lobster</name>
    <dbReference type="NCBI Taxonomy" id="6706"/>
    <lineage>
        <taxon>Eukaryota</taxon>
        <taxon>Metazoa</taxon>
        <taxon>Ecdysozoa</taxon>
        <taxon>Arthropoda</taxon>
        <taxon>Crustacea</taxon>
        <taxon>Multicrustacea</taxon>
        <taxon>Malacostraca</taxon>
        <taxon>Eumalacostraca</taxon>
        <taxon>Eucarida</taxon>
        <taxon>Decapoda</taxon>
        <taxon>Pleocyemata</taxon>
        <taxon>Astacidea</taxon>
        <taxon>Nephropoidea</taxon>
        <taxon>Nephropidae</taxon>
        <taxon>Homarus</taxon>
    </lineage>
</organism>
<keyword evidence="1" id="KW-0732">Signal</keyword>
<dbReference type="AlphaFoldDB" id="A0A8J5N9T1"/>
<keyword evidence="3" id="KW-1185">Reference proteome</keyword>
<comment type="caution">
    <text evidence="2">The sequence shown here is derived from an EMBL/GenBank/DDBJ whole genome shotgun (WGS) entry which is preliminary data.</text>
</comment>
<accession>A0A8J5N9T1</accession>
<dbReference type="Proteomes" id="UP000747542">
    <property type="component" value="Unassembled WGS sequence"/>
</dbReference>
<evidence type="ECO:0000313" key="3">
    <source>
        <dbReference type="Proteomes" id="UP000747542"/>
    </source>
</evidence>
<evidence type="ECO:0000256" key="1">
    <source>
        <dbReference type="SAM" id="SignalP"/>
    </source>
</evidence>
<reference evidence="2" key="1">
    <citation type="journal article" date="2021" name="Sci. Adv.">
        <title>The American lobster genome reveals insights on longevity, neural, and immune adaptations.</title>
        <authorList>
            <person name="Polinski J.M."/>
            <person name="Zimin A.V."/>
            <person name="Clark K.F."/>
            <person name="Kohn A.B."/>
            <person name="Sadowski N."/>
            <person name="Timp W."/>
            <person name="Ptitsyn A."/>
            <person name="Khanna P."/>
            <person name="Romanova D.Y."/>
            <person name="Williams P."/>
            <person name="Greenwood S.J."/>
            <person name="Moroz L.L."/>
            <person name="Walt D.R."/>
            <person name="Bodnar A.G."/>
        </authorList>
    </citation>
    <scope>NUCLEOTIDE SEQUENCE</scope>
    <source>
        <strain evidence="2">GMGI-L3</strain>
    </source>
</reference>
<sequence length="229" mass="25303">MTGDFGRQVVVMLLLLSTPVVPVFLPPSVSREVVTSFPDDLKYCHLAVVDLTASSTLTCASLCLQYSGCRLYCLKGNKCNVFSAQVSVHWRGQGGPSTHLYDKCYSSWHVNNSLTHHIVSVSSSAEFGIQRLAKYAVSGFFCNATNYFCFTSGHDFNSWWRADLGQPLRVSSILVQTRRDNFTESLFLGVTVYLGNSSNYVDNPVFDVFPGSAPPWGMLVTFKPSQPVT</sequence>
<dbReference type="EMBL" id="JAHLQT010003055">
    <property type="protein sequence ID" value="KAG7176570.1"/>
    <property type="molecule type" value="Genomic_DNA"/>
</dbReference>
<feature type="signal peptide" evidence="1">
    <location>
        <begin position="1"/>
        <end position="22"/>
    </location>
</feature>
<gene>
    <name evidence="2" type="ORF">Hamer_G015369</name>
</gene>
<name>A0A8J5N9T1_HOMAM</name>
<evidence type="ECO:0000313" key="2">
    <source>
        <dbReference type="EMBL" id="KAG7176570.1"/>
    </source>
</evidence>